<dbReference type="EMBL" id="CP025612">
    <property type="protein sequence ID" value="AUN32076.1"/>
    <property type="molecule type" value="Genomic_DNA"/>
</dbReference>
<evidence type="ECO:0000313" key="1">
    <source>
        <dbReference type="EMBL" id="AUN32076.1"/>
    </source>
</evidence>
<accession>A0A2K9NHM8</accession>
<sequence length="187" mass="21129">MYLELSTSDVIILSSAAACLVAIVLLEMLRVVIPDVYEWVADHAKVKRETREAQAALERLMAVNRENAAQRDRRSAERFRMKSQLARLEMTLSAVERDRVEVWHELGRQGVADSLYTARVANRILADQSGRDFDSAPSIWRYTNNVRIWAAGERPARQMLNAEFSPDSGFAVQEVTFVTSARSMDGP</sequence>
<dbReference type="KEGG" id="ncb:C0V82_16800"/>
<protein>
    <submittedName>
        <fullName evidence="1">Uncharacterized protein</fullName>
    </submittedName>
</protein>
<proteinExistence type="predicted"/>
<evidence type="ECO:0000313" key="2">
    <source>
        <dbReference type="Proteomes" id="UP000234752"/>
    </source>
</evidence>
<reference evidence="1 2" key="1">
    <citation type="submission" date="2017-12" db="EMBL/GenBank/DDBJ databases">
        <title>Genomes of bacteria within cyanobacterial aggregates.</title>
        <authorList>
            <person name="Cai H."/>
        </authorList>
    </citation>
    <scope>NUCLEOTIDE SEQUENCE [LARGE SCALE GENOMIC DNA]</scope>
    <source>
        <strain evidence="1 2">TH16</strain>
    </source>
</reference>
<dbReference type="AlphaFoldDB" id="A0A2K9NHM8"/>
<organism evidence="1 2">
    <name type="scientific">Niveispirillum cyanobacteriorum</name>
    <dbReference type="NCBI Taxonomy" id="1612173"/>
    <lineage>
        <taxon>Bacteria</taxon>
        <taxon>Pseudomonadati</taxon>
        <taxon>Pseudomonadota</taxon>
        <taxon>Alphaproteobacteria</taxon>
        <taxon>Rhodospirillales</taxon>
        <taxon>Azospirillaceae</taxon>
        <taxon>Niveispirillum</taxon>
    </lineage>
</organism>
<gene>
    <name evidence="1" type="ORF">C0V82_16800</name>
</gene>
<dbReference type="OrthoDB" id="7303920at2"/>
<keyword evidence="2" id="KW-1185">Reference proteome</keyword>
<dbReference type="RefSeq" id="WP_102113627.1">
    <property type="nucleotide sequence ID" value="NZ_BMGN01000006.1"/>
</dbReference>
<dbReference type="Proteomes" id="UP000234752">
    <property type="component" value="Chromosome eg_2"/>
</dbReference>
<name>A0A2K9NHM8_9PROT</name>